<organism evidence="7 8">
    <name type="scientific">Papaver nudicaule</name>
    <name type="common">Iceland poppy</name>
    <dbReference type="NCBI Taxonomy" id="74823"/>
    <lineage>
        <taxon>Eukaryota</taxon>
        <taxon>Viridiplantae</taxon>
        <taxon>Streptophyta</taxon>
        <taxon>Embryophyta</taxon>
        <taxon>Tracheophyta</taxon>
        <taxon>Spermatophyta</taxon>
        <taxon>Magnoliopsida</taxon>
        <taxon>Ranunculales</taxon>
        <taxon>Papaveraceae</taxon>
        <taxon>Papaveroideae</taxon>
        <taxon>Papaver</taxon>
    </lineage>
</organism>
<feature type="compositionally biased region" description="Polar residues" evidence="5">
    <location>
        <begin position="118"/>
        <end position="161"/>
    </location>
</feature>
<dbReference type="AlphaFoldDB" id="A0AA41V4S1"/>
<dbReference type="InterPro" id="IPR013088">
    <property type="entry name" value="Znf_NHR/GATA"/>
</dbReference>
<evidence type="ECO:0000256" key="5">
    <source>
        <dbReference type="SAM" id="MobiDB-lite"/>
    </source>
</evidence>
<dbReference type="PANTHER" id="PTHR47255:SF4">
    <property type="entry name" value="GATA ZINC FINGER DOMAIN-CONTAINING PROTEIN 12"/>
    <property type="match status" value="1"/>
</dbReference>
<evidence type="ECO:0000256" key="4">
    <source>
        <dbReference type="PROSITE-ProRule" id="PRU00094"/>
    </source>
</evidence>
<name>A0AA41V4S1_PAPNU</name>
<sequence>MSEASLAETKSAEYYISDIQNIFHQNVCSSHVTIVEELGAFFSDSFGRGLSHICLKKLKESLKRSVTDLSKEVDQMVEPVLVMHKITSYLKDKERGIISSPPSKKKKISSSSSTTPTRNDSIGPQSRGQVSGSGSDTVISDENCSNGGNKKICSNCSSPKTPQWRAGPDGSKTLCNACGIRYKKQKAMSDVENAVEKTDL</sequence>
<dbReference type="InterPro" id="IPR000679">
    <property type="entry name" value="Znf_GATA"/>
</dbReference>
<gene>
    <name evidence="7" type="ORF">MKW94_029908</name>
</gene>
<feature type="non-terminal residue" evidence="7">
    <location>
        <position position="200"/>
    </location>
</feature>
<feature type="domain" description="GATA-type" evidence="6">
    <location>
        <begin position="153"/>
        <end position="183"/>
    </location>
</feature>
<dbReference type="PROSITE" id="PS00344">
    <property type="entry name" value="GATA_ZN_FINGER_1"/>
    <property type="match status" value="1"/>
</dbReference>
<dbReference type="Proteomes" id="UP001177140">
    <property type="component" value="Unassembled WGS sequence"/>
</dbReference>
<evidence type="ECO:0000259" key="6">
    <source>
        <dbReference type="PROSITE" id="PS50114"/>
    </source>
</evidence>
<dbReference type="GO" id="GO:0008270">
    <property type="term" value="F:zinc ion binding"/>
    <property type="evidence" value="ECO:0007669"/>
    <property type="project" value="UniProtKB-KW"/>
</dbReference>
<accession>A0AA41V4S1</accession>
<keyword evidence="1" id="KW-0479">Metal-binding</keyword>
<dbReference type="EMBL" id="JAJJMA010105345">
    <property type="protein sequence ID" value="MCL7030786.1"/>
    <property type="molecule type" value="Genomic_DNA"/>
</dbReference>
<dbReference type="CDD" id="cd00202">
    <property type="entry name" value="ZnF_GATA"/>
    <property type="match status" value="1"/>
</dbReference>
<proteinExistence type="predicted"/>
<protein>
    <recommendedName>
        <fullName evidence="6">GATA-type domain-containing protein</fullName>
    </recommendedName>
</protein>
<evidence type="ECO:0000256" key="2">
    <source>
        <dbReference type="ARBA" id="ARBA00022771"/>
    </source>
</evidence>
<dbReference type="SMART" id="SM00401">
    <property type="entry name" value="ZnF_GATA"/>
    <property type="match status" value="1"/>
</dbReference>
<evidence type="ECO:0000256" key="3">
    <source>
        <dbReference type="ARBA" id="ARBA00022833"/>
    </source>
</evidence>
<keyword evidence="3" id="KW-0862">Zinc</keyword>
<evidence type="ECO:0000313" key="7">
    <source>
        <dbReference type="EMBL" id="MCL7030786.1"/>
    </source>
</evidence>
<dbReference type="GO" id="GO:0006355">
    <property type="term" value="P:regulation of DNA-templated transcription"/>
    <property type="evidence" value="ECO:0007669"/>
    <property type="project" value="InterPro"/>
</dbReference>
<keyword evidence="2 4" id="KW-0863">Zinc-finger</keyword>
<feature type="region of interest" description="Disordered" evidence="5">
    <location>
        <begin position="93"/>
        <end position="168"/>
    </location>
</feature>
<dbReference type="GO" id="GO:0043565">
    <property type="term" value="F:sequence-specific DNA binding"/>
    <property type="evidence" value="ECO:0007669"/>
    <property type="project" value="InterPro"/>
</dbReference>
<dbReference type="PROSITE" id="PS50114">
    <property type="entry name" value="GATA_ZN_FINGER_2"/>
    <property type="match status" value="1"/>
</dbReference>
<dbReference type="SUPFAM" id="SSF57716">
    <property type="entry name" value="Glucocorticoid receptor-like (DNA-binding domain)"/>
    <property type="match status" value="1"/>
</dbReference>
<dbReference type="Gene3D" id="3.30.50.10">
    <property type="entry name" value="Erythroid Transcription Factor GATA-1, subunit A"/>
    <property type="match status" value="1"/>
</dbReference>
<evidence type="ECO:0000313" key="8">
    <source>
        <dbReference type="Proteomes" id="UP001177140"/>
    </source>
</evidence>
<dbReference type="InterPro" id="IPR052138">
    <property type="entry name" value="GATA_ZnFinger_Domain"/>
</dbReference>
<evidence type="ECO:0000256" key="1">
    <source>
        <dbReference type="ARBA" id="ARBA00022723"/>
    </source>
</evidence>
<reference evidence="7" key="1">
    <citation type="submission" date="2022-03" db="EMBL/GenBank/DDBJ databases">
        <title>A functionally conserved STORR gene fusion in Papaver species that diverged 16.8 million years ago.</title>
        <authorList>
            <person name="Catania T."/>
        </authorList>
    </citation>
    <scope>NUCLEOTIDE SEQUENCE</scope>
    <source>
        <strain evidence="7">S-191538</strain>
    </source>
</reference>
<dbReference type="Pfam" id="PF00320">
    <property type="entry name" value="GATA"/>
    <property type="match status" value="1"/>
</dbReference>
<comment type="caution">
    <text evidence="7">The sequence shown here is derived from an EMBL/GenBank/DDBJ whole genome shotgun (WGS) entry which is preliminary data.</text>
</comment>
<keyword evidence="8" id="KW-1185">Reference proteome</keyword>
<dbReference type="PANTHER" id="PTHR47255">
    <property type="entry name" value="GATA TRANSCRIPTION FACTOR 22-RELATED"/>
    <property type="match status" value="1"/>
</dbReference>